<evidence type="ECO:0000259" key="6">
    <source>
        <dbReference type="PROSITE" id="PS50303"/>
    </source>
</evidence>
<dbReference type="SMART" id="SM00025">
    <property type="entry name" value="Pumilio"/>
    <property type="match status" value="6"/>
</dbReference>
<evidence type="ECO:0000256" key="3">
    <source>
        <dbReference type="ARBA" id="ARBA00022884"/>
    </source>
</evidence>
<feature type="repeat" description="Pumilio" evidence="4">
    <location>
        <begin position="826"/>
        <end position="862"/>
    </location>
</feature>
<feature type="compositionally biased region" description="Low complexity" evidence="5">
    <location>
        <begin position="989"/>
        <end position="1005"/>
    </location>
</feature>
<gene>
    <name evidence="7" type="ORF">AW171_hschr42339</name>
</gene>
<dbReference type="InterPro" id="IPR035979">
    <property type="entry name" value="RBD_domain_sf"/>
</dbReference>
<dbReference type="GO" id="GO:0000288">
    <property type="term" value="P:nuclear-transcribed mRNA catabolic process, deadenylation-dependent decay"/>
    <property type="evidence" value="ECO:0007669"/>
    <property type="project" value="UniProtKB-ARBA"/>
</dbReference>
<evidence type="ECO:0000313" key="8">
    <source>
        <dbReference type="Proteomes" id="UP000243052"/>
    </source>
</evidence>
<feature type="region of interest" description="Disordered" evidence="5">
    <location>
        <begin position="503"/>
        <end position="557"/>
    </location>
</feature>
<evidence type="ECO:0000256" key="1">
    <source>
        <dbReference type="ARBA" id="ARBA00022553"/>
    </source>
</evidence>
<dbReference type="FunFam" id="1.25.10.10:FF:000167">
    <property type="entry name" value="RNA binding protein Jsn1"/>
    <property type="match status" value="1"/>
</dbReference>
<keyword evidence="1" id="KW-0597">Phosphoprotein</keyword>
<dbReference type="STRING" id="45286.A0A109UWX4"/>
<feature type="region of interest" description="Disordered" evidence="5">
    <location>
        <begin position="1"/>
        <end position="24"/>
    </location>
</feature>
<reference evidence="7 8" key="1">
    <citation type="submission" date="2016-01" db="EMBL/GenBank/DDBJ databases">
        <title>Genome sequence of the yeast Holleya sinecauda.</title>
        <authorList>
            <person name="Dietrich F.S."/>
        </authorList>
    </citation>
    <scope>NUCLEOTIDE SEQUENCE [LARGE SCALE GENOMIC DNA]</scope>
    <source>
        <strain evidence="7 8">ATCC 58844</strain>
    </source>
</reference>
<dbReference type="GO" id="GO:0003729">
    <property type="term" value="F:mRNA binding"/>
    <property type="evidence" value="ECO:0007669"/>
    <property type="project" value="UniProtKB-ARBA"/>
</dbReference>
<keyword evidence="8" id="KW-1185">Reference proteome</keyword>
<feature type="region of interest" description="Disordered" evidence="5">
    <location>
        <begin position="91"/>
        <end position="114"/>
    </location>
</feature>
<sequence length="1068" mass="116778">MVDKGAQKVGTSKPVVSGSTKSHVRQSLSKIPEVIDPGITVPIYEEDIIDDEESTTLEGQPQKLGSYRAKAGRFSNTLSNLLPSISARLHHNRKNTGGKNVTSTGFGDSNVEHRSPPVEMAGSITPPQDMQNMVNLPDQPFVTPAPRSSNESYTFDSNNAYINGSLHAAGNVTASRTRNNTVSSQITSLSSIGQIATPSTSNIWTSAGAVGNDPVNNMVSSQFNTTAYPDLAQSNYYDMLAQQQQAIPMQPQQHTSSSLAVPNGNNMFWEKRARSHSNASSIYADAQLFDPTTIQPTVQPTRSRASTFASTTQPPIVVNGSMMTAPMSTGLIVQDDVDPRSLNWVTTDPTVPAINQISNLLPSNTISISNVFPLQQQQPHLSNTLNLTSTSLATLCLNFGKVLSARTLKMMNMAIVELDTVEAAIRAREALNGKEVSLVGAPSAVFFAKVLPMHQQVNVMPPLPTSSPSGPQSLLQEQLISGAVTFQQQNGISIPVFNANGVAPQQQQQSQQQQQQQMLPSQQNQQQVTNHPNLTHSFQSLSHSQSEKEHCPFPLPPADIKDQVAVLEKIIGSFEVAKDDHQVKHIISNALAYDGTSDTTNFGPLPEPLPHREFDAPKLRELRKLIDADNISDLEIEQLAISMLEELPELSSDYLGNTIVQKLFEHSSTVVKDIMLRQTTTYMTSMGVHKNGTWACQKMATMADTPRQMDLVARGIYKYCAPLFNDQFGNYVIQCVLKFGFPWNNFIFESIVANFCTIVQNRYGARAVRACLEAHDIITQEQLLVLSGMILLYVEYLATNSNGALLVTWFLDTSSLPNRHSILTEKLLPHIVEICCDRLASLTVLKILNFRSDENAKKSILDAVFGPYGYDKPPPQALYQILSDTNYGSTFVYKVLSTPLLEGEVRSHAVQQVRQVLLERNGPQHRRLMEEVGFASANNCNNTNNANANTSKHRPTLSHMFATDPSGHMRTMSVSSTRSTGSIPRTLTSSQSQSAGGSQQPNSNNACYNYPGTFPGNSGSFSMGSDDMSFQFDMLTLNNNTQVSLPQLGVNNQVNTNGSTGYTNSNGN</sequence>
<dbReference type="InterPro" id="IPR011989">
    <property type="entry name" value="ARM-like"/>
</dbReference>
<dbReference type="OrthoDB" id="2017782at2759"/>
<dbReference type="Pfam" id="PF00806">
    <property type="entry name" value="PUF"/>
    <property type="match status" value="2"/>
</dbReference>
<dbReference type="PROSITE" id="PS50303">
    <property type="entry name" value="PUM_HD"/>
    <property type="match status" value="1"/>
</dbReference>
<dbReference type="GeneID" id="28723692"/>
<feature type="compositionally biased region" description="Low complexity" evidence="5">
    <location>
        <begin position="505"/>
        <end position="527"/>
    </location>
</feature>
<feature type="domain" description="PUM-HD" evidence="6">
    <location>
        <begin position="582"/>
        <end position="936"/>
    </location>
</feature>
<organism evidence="7 8">
    <name type="scientific">Eremothecium sinecaudum</name>
    <dbReference type="NCBI Taxonomy" id="45286"/>
    <lineage>
        <taxon>Eukaryota</taxon>
        <taxon>Fungi</taxon>
        <taxon>Dikarya</taxon>
        <taxon>Ascomycota</taxon>
        <taxon>Saccharomycotina</taxon>
        <taxon>Saccharomycetes</taxon>
        <taxon>Saccharomycetales</taxon>
        <taxon>Saccharomycetaceae</taxon>
        <taxon>Eremothecium</taxon>
    </lineage>
</organism>
<name>A0A109UWX4_9SACH</name>
<evidence type="ECO:0000256" key="5">
    <source>
        <dbReference type="SAM" id="MobiDB-lite"/>
    </source>
</evidence>
<dbReference type="InterPro" id="IPR012677">
    <property type="entry name" value="Nucleotide-bd_a/b_plait_sf"/>
</dbReference>
<dbReference type="PANTHER" id="PTHR47093">
    <property type="entry name" value="PROTEIN JSN1-RELATED"/>
    <property type="match status" value="1"/>
</dbReference>
<dbReference type="RefSeq" id="XP_017987442.1">
    <property type="nucleotide sequence ID" value="XM_018131980.1"/>
</dbReference>
<feature type="repeat" description="Pumilio" evidence="4">
    <location>
        <begin position="642"/>
        <end position="677"/>
    </location>
</feature>
<dbReference type="Proteomes" id="UP000243052">
    <property type="component" value="Chromosome iv"/>
</dbReference>
<dbReference type="Gene3D" id="1.25.10.10">
    <property type="entry name" value="Leucine-rich Repeat Variant"/>
    <property type="match status" value="1"/>
</dbReference>
<feature type="region of interest" description="Disordered" evidence="5">
    <location>
        <begin position="943"/>
        <end position="1010"/>
    </location>
</feature>
<feature type="compositionally biased region" description="Low complexity" evidence="5">
    <location>
        <begin position="969"/>
        <end position="982"/>
    </location>
</feature>
<evidence type="ECO:0000256" key="2">
    <source>
        <dbReference type="ARBA" id="ARBA00022737"/>
    </source>
</evidence>
<dbReference type="SUPFAM" id="SSF48371">
    <property type="entry name" value="ARM repeat"/>
    <property type="match status" value="1"/>
</dbReference>
<dbReference type="PROSITE" id="PS50302">
    <property type="entry name" value="PUM"/>
    <property type="match status" value="2"/>
</dbReference>
<proteinExistence type="predicted"/>
<feature type="compositionally biased region" description="Polar residues" evidence="5">
    <location>
        <begin position="528"/>
        <end position="544"/>
    </location>
</feature>
<protein>
    <submittedName>
        <fullName evidence="7">HDL298Wp</fullName>
    </submittedName>
</protein>
<dbReference type="InterPro" id="IPR016024">
    <property type="entry name" value="ARM-type_fold"/>
</dbReference>
<evidence type="ECO:0000313" key="7">
    <source>
        <dbReference type="EMBL" id="AMD20446.1"/>
    </source>
</evidence>
<dbReference type="FunFam" id="3.30.70.330:FF:000617">
    <property type="entry name" value="Puf family protein"/>
    <property type="match status" value="1"/>
</dbReference>
<evidence type="ECO:0000256" key="4">
    <source>
        <dbReference type="PROSITE-ProRule" id="PRU00317"/>
    </source>
</evidence>
<feature type="compositionally biased region" description="Polar residues" evidence="5">
    <location>
        <begin position="97"/>
        <end position="107"/>
    </location>
</feature>
<dbReference type="AlphaFoldDB" id="A0A109UWX4"/>
<dbReference type="EMBL" id="CP014244">
    <property type="protein sequence ID" value="AMD20446.1"/>
    <property type="molecule type" value="Genomic_DNA"/>
</dbReference>
<dbReference type="PANTHER" id="PTHR47093:SF1">
    <property type="entry name" value="PROTEIN JSN1-RELATED"/>
    <property type="match status" value="1"/>
</dbReference>
<keyword evidence="2" id="KW-0677">Repeat</keyword>
<accession>A0A109UWX4</accession>
<dbReference type="SUPFAM" id="SSF54928">
    <property type="entry name" value="RNA-binding domain, RBD"/>
    <property type="match status" value="1"/>
</dbReference>
<dbReference type="InterPro" id="IPR052645">
    <property type="entry name" value="Pumilio_domain_protein"/>
</dbReference>
<dbReference type="InterPro" id="IPR001313">
    <property type="entry name" value="Pumilio_RNA-bd_rpt"/>
</dbReference>
<dbReference type="InterPro" id="IPR033133">
    <property type="entry name" value="PUM-HD"/>
</dbReference>
<keyword evidence="3" id="KW-0694">RNA-binding</keyword>
<dbReference type="Gene3D" id="3.30.70.330">
    <property type="match status" value="1"/>
</dbReference>